<dbReference type="FunFam" id="1.10.10.60:FF:000071">
    <property type="entry name" value="Retinal homeobox gene 2"/>
    <property type="match status" value="1"/>
</dbReference>
<keyword evidence="3" id="KW-0805">Transcription regulation</keyword>
<evidence type="ECO:0000256" key="3">
    <source>
        <dbReference type="ARBA" id="ARBA00023015"/>
    </source>
</evidence>
<feature type="region of interest" description="Disordered" evidence="10">
    <location>
        <begin position="325"/>
        <end position="371"/>
    </location>
</feature>
<feature type="compositionally biased region" description="Low complexity" evidence="10">
    <location>
        <begin position="327"/>
        <end position="364"/>
    </location>
</feature>
<feature type="compositionally biased region" description="Gly residues" evidence="10">
    <location>
        <begin position="116"/>
        <end position="144"/>
    </location>
</feature>
<dbReference type="OrthoDB" id="6159439at2759"/>
<dbReference type="PROSITE" id="PS00027">
    <property type="entry name" value="HOMEOBOX_1"/>
    <property type="match status" value="1"/>
</dbReference>
<dbReference type="PANTHER" id="PTHR46271">
    <property type="entry name" value="HOMEOBOX PROTEIN, PUTATIVE-RELATED"/>
    <property type="match status" value="1"/>
</dbReference>
<evidence type="ECO:0000259" key="12">
    <source>
        <dbReference type="PROSITE" id="PS50803"/>
    </source>
</evidence>
<evidence type="ECO:0000256" key="9">
    <source>
        <dbReference type="RuleBase" id="RU000682"/>
    </source>
</evidence>
<dbReference type="AlphaFoldDB" id="A0A9P0JAK3"/>
<keyword evidence="5 8" id="KW-0371">Homeobox</keyword>
<dbReference type="Pfam" id="PF03826">
    <property type="entry name" value="OAR"/>
    <property type="match status" value="1"/>
</dbReference>
<evidence type="ECO:0000259" key="11">
    <source>
        <dbReference type="PROSITE" id="PS50071"/>
    </source>
</evidence>
<dbReference type="GO" id="GO:0000981">
    <property type="term" value="F:DNA-binding transcription factor activity, RNA polymerase II-specific"/>
    <property type="evidence" value="ECO:0007669"/>
    <property type="project" value="InterPro"/>
</dbReference>
<keyword evidence="6" id="KW-0804">Transcription</keyword>
<evidence type="ECO:0000313" key="14">
    <source>
        <dbReference type="Proteomes" id="UP001154329"/>
    </source>
</evidence>
<comment type="subcellular location">
    <subcellularLocation>
        <location evidence="1 8 9">Nucleus</location>
    </subcellularLocation>
</comment>
<dbReference type="GO" id="GO:0000978">
    <property type="term" value="F:RNA polymerase II cis-regulatory region sequence-specific DNA binding"/>
    <property type="evidence" value="ECO:0007669"/>
    <property type="project" value="TreeGrafter"/>
</dbReference>
<feature type="domain" description="Homeobox" evidence="11">
    <location>
        <begin position="197"/>
        <end position="257"/>
    </location>
</feature>
<feature type="compositionally biased region" description="Polar residues" evidence="10">
    <location>
        <begin position="87"/>
        <end position="97"/>
    </location>
</feature>
<dbReference type="EMBL" id="OU899037">
    <property type="protein sequence ID" value="CAH1736305.1"/>
    <property type="molecule type" value="Genomic_DNA"/>
</dbReference>
<feature type="DNA-binding region" description="Homeobox" evidence="8">
    <location>
        <begin position="199"/>
        <end position="258"/>
    </location>
</feature>
<reference evidence="13" key="2">
    <citation type="submission" date="2022-10" db="EMBL/GenBank/DDBJ databases">
        <authorList>
            <consortium name="ENA_rothamsted_submissions"/>
            <consortium name="culmorum"/>
            <person name="King R."/>
        </authorList>
    </citation>
    <scope>NUCLEOTIDE SEQUENCE</scope>
</reference>
<dbReference type="PANTHER" id="PTHR46271:SF4">
    <property type="entry name" value="HOMEOBOX PROTEIN, PUTATIVE-RELATED"/>
    <property type="match status" value="1"/>
</dbReference>
<evidence type="ECO:0008006" key="15">
    <source>
        <dbReference type="Google" id="ProtNLM"/>
    </source>
</evidence>
<evidence type="ECO:0000256" key="6">
    <source>
        <dbReference type="ARBA" id="ARBA00023163"/>
    </source>
</evidence>
<keyword evidence="14" id="KW-1185">Reference proteome</keyword>
<evidence type="ECO:0000256" key="2">
    <source>
        <dbReference type="ARBA" id="ARBA00006503"/>
    </source>
</evidence>
<evidence type="ECO:0000256" key="4">
    <source>
        <dbReference type="ARBA" id="ARBA00023125"/>
    </source>
</evidence>
<dbReference type="Pfam" id="PF00046">
    <property type="entry name" value="Homeodomain"/>
    <property type="match status" value="1"/>
</dbReference>
<feature type="domain" description="OAR" evidence="12">
    <location>
        <begin position="370"/>
        <end position="383"/>
    </location>
</feature>
<evidence type="ECO:0000256" key="7">
    <source>
        <dbReference type="ARBA" id="ARBA00023242"/>
    </source>
</evidence>
<evidence type="ECO:0000256" key="1">
    <source>
        <dbReference type="ARBA" id="ARBA00004123"/>
    </source>
</evidence>
<keyword evidence="7 8" id="KW-0539">Nucleus</keyword>
<dbReference type="SMART" id="SM00389">
    <property type="entry name" value="HOX"/>
    <property type="match status" value="1"/>
</dbReference>
<dbReference type="InterPro" id="IPR017970">
    <property type="entry name" value="Homeobox_CS"/>
</dbReference>
<reference evidence="13" key="1">
    <citation type="submission" date="2022-02" db="EMBL/GenBank/DDBJ databases">
        <authorList>
            <person name="King R."/>
        </authorList>
    </citation>
    <scope>NUCLEOTIDE SEQUENCE</scope>
</reference>
<dbReference type="PROSITE" id="PS50803">
    <property type="entry name" value="OAR"/>
    <property type="match status" value="1"/>
</dbReference>
<dbReference type="SUPFAM" id="SSF46689">
    <property type="entry name" value="Homeodomain-like"/>
    <property type="match status" value="1"/>
</dbReference>
<dbReference type="InterPro" id="IPR043562">
    <property type="entry name" value="RAX/RAX2"/>
</dbReference>
<dbReference type="Proteomes" id="UP001154329">
    <property type="component" value="Chromosome 4"/>
</dbReference>
<comment type="similarity">
    <text evidence="2">Belongs to the paired homeobox family. Bicoid subfamily.</text>
</comment>
<dbReference type="InterPro" id="IPR009057">
    <property type="entry name" value="Homeodomain-like_sf"/>
</dbReference>
<dbReference type="Gene3D" id="1.10.10.60">
    <property type="entry name" value="Homeodomain-like"/>
    <property type="match status" value="1"/>
</dbReference>
<dbReference type="GO" id="GO:0045944">
    <property type="term" value="P:positive regulation of transcription by RNA polymerase II"/>
    <property type="evidence" value="ECO:0007669"/>
    <property type="project" value="InterPro"/>
</dbReference>
<gene>
    <name evidence="13" type="ORF">APHIGO_LOCUS10071</name>
</gene>
<evidence type="ECO:0000313" key="13">
    <source>
        <dbReference type="EMBL" id="CAH1736305.1"/>
    </source>
</evidence>
<organism evidence="13 14">
    <name type="scientific">Aphis gossypii</name>
    <name type="common">Cotton aphid</name>
    <dbReference type="NCBI Taxonomy" id="80765"/>
    <lineage>
        <taxon>Eukaryota</taxon>
        <taxon>Metazoa</taxon>
        <taxon>Ecdysozoa</taxon>
        <taxon>Arthropoda</taxon>
        <taxon>Hexapoda</taxon>
        <taxon>Insecta</taxon>
        <taxon>Pterygota</taxon>
        <taxon>Neoptera</taxon>
        <taxon>Paraneoptera</taxon>
        <taxon>Hemiptera</taxon>
        <taxon>Sternorrhyncha</taxon>
        <taxon>Aphidomorpha</taxon>
        <taxon>Aphidoidea</taxon>
        <taxon>Aphididae</taxon>
        <taxon>Aphidini</taxon>
        <taxon>Aphis</taxon>
        <taxon>Aphis</taxon>
    </lineage>
</organism>
<accession>A0A9P0JAK3</accession>
<name>A0A9P0JAK3_APHGO</name>
<proteinExistence type="inferred from homology"/>
<evidence type="ECO:0000256" key="5">
    <source>
        <dbReference type="ARBA" id="ARBA00023155"/>
    </source>
</evidence>
<dbReference type="PROSITE" id="PS50071">
    <property type="entry name" value="HOMEOBOX_2"/>
    <property type="match status" value="1"/>
</dbReference>
<protein>
    <recommendedName>
        <fullName evidence="15">Retinal homeobox protein Rx</fullName>
    </recommendedName>
</protein>
<dbReference type="CDD" id="cd00086">
    <property type="entry name" value="homeodomain"/>
    <property type="match status" value="1"/>
</dbReference>
<feature type="region of interest" description="Disordered" evidence="10">
    <location>
        <begin position="80"/>
        <end position="203"/>
    </location>
</feature>
<evidence type="ECO:0000256" key="8">
    <source>
        <dbReference type="PROSITE-ProRule" id="PRU00108"/>
    </source>
</evidence>
<dbReference type="GO" id="GO:0005634">
    <property type="term" value="C:nucleus"/>
    <property type="evidence" value="ECO:0007669"/>
    <property type="project" value="UniProtKB-SubCell"/>
</dbReference>
<feature type="compositionally biased region" description="Low complexity" evidence="10">
    <location>
        <begin position="176"/>
        <end position="193"/>
    </location>
</feature>
<evidence type="ECO:0000256" key="10">
    <source>
        <dbReference type="SAM" id="MobiDB-lite"/>
    </source>
</evidence>
<dbReference type="InterPro" id="IPR003654">
    <property type="entry name" value="OAR_dom"/>
</dbReference>
<keyword evidence="4 8" id="KW-0238">DNA-binding</keyword>
<dbReference type="InterPro" id="IPR001356">
    <property type="entry name" value="HD"/>
</dbReference>
<sequence>METDSNSDGEMMPTPAQMPPYSRANIELLIRRHQAAVTALGLAFNGPPHHHRPMMANVATSVPAPKHHTIDAILGLKRNNHKDQESGGENSCNSSDTEQNRHQLVPSDQHNIMRSGGCGGVVGGGGGGGGSGGGGDGGGGGEGGPPQQRRSTDMDDMSGGGCGDSSDGEPDDEQLSGGRASTSPAAAAGGMSPPDKKKHRRNRTTFTTYQLHELERAFEKSHYPDVYSREELAMKVNLPEVRVQVWFQNRRAKWRRQEKMEAARLGLNDYVHSTMTGSLSRMPGSSLALPVDPWLSPPLLSALPGFLSHPQTGYPSYLTPPVVHCGPPSSAQKSPPSPQQQITAISTPPSSSSLSTSSSSAVSTADPRTSSIAVLRLKAKEHVESITKGMQMV</sequence>